<dbReference type="InterPro" id="IPR004203">
    <property type="entry name" value="Cyt_c_oxidase_su4_fam"/>
</dbReference>
<evidence type="ECO:0000313" key="11">
    <source>
        <dbReference type="EMBL" id="CAH1392693.1"/>
    </source>
</evidence>
<organism evidence="11 12">
    <name type="scientific">Nezara viridula</name>
    <name type="common">Southern green stink bug</name>
    <name type="synonym">Cimex viridulus</name>
    <dbReference type="NCBI Taxonomy" id="85310"/>
    <lineage>
        <taxon>Eukaryota</taxon>
        <taxon>Metazoa</taxon>
        <taxon>Ecdysozoa</taxon>
        <taxon>Arthropoda</taxon>
        <taxon>Hexapoda</taxon>
        <taxon>Insecta</taxon>
        <taxon>Pterygota</taxon>
        <taxon>Neoptera</taxon>
        <taxon>Paraneoptera</taxon>
        <taxon>Hemiptera</taxon>
        <taxon>Heteroptera</taxon>
        <taxon>Panheteroptera</taxon>
        <taxon>Pentatomomorpha</taxon>
        <taxon>Pentatomoidea</taxon>
        <taxon>Pentatomidae</taxon>
        <taxon>Pentatominae</taxon>
        <taxon>Nezara</taxon>
    </lineage>
</organism>
<dbReference type="PANTHER" id="PTHR10707">
    <property type="entry name" value="CYTOCHROME C OXIDASE SUBUNIT IV"/>
    <property type="match status" value="1"/>
</dbReference>
<keyword evidence="5" id="KW-0809">Transit peptide</keyword>
<protein>
    <recommendedName>
        <fullName evidence="10">Cytochrome c oxidase subunit 4</fullName>
    </recommendedName>
</protein>
<evidence type="ECO:0000256" key="10">
    <source>
        <dbReference type="RuleBase" id="RU367145"/>
    </source>
</evidence>
<dbReference type="SUPFAM" id="SSF81406">
    <property type="entry name" value="Mitochondrial cytochrome c oxidase subunit IV"/>
    <property type="match status" value="1"/>
</dbReference>
<keyword evidence="7" id="KW-0560">Oxidoreductase</keyword>
<evidence type="ECO:0000313" key="12">
    <source>
        <dbReference type="Proteomes" id="UP001152798"/>
    </source>
</evidence>
<evidence type="ECO:0000256" key="1">
    <source>
        <dbReference type="ARBA" id="ARBA00004434"/>
    </source>
</evidence>
<comment type="subcellular location">
    <subcellularLocation>
        <location evidence="1 10">Mitochondrion inner membrane</location>
        <topology evidence="1 10">Single-pass membrane protein</topology>
    </subcellularLocation>
</comment>
<keyword evidence="4 10" id="KW-0999">Mitochondrion inner membrane</keyword>
<comment type="function">
    <text evidence="10">Component of the cytochrome c oxidase, the last enzyme in the mitochondrial electron transport chain which drives oxidative phosphorylation.</text>
</comment>
<dbReference type="Gene3D" id="1.10.442.10">
    <property type="entry name" value="Cytochrome c oxidase subunit IV"/>
    <property type="match status" value="1"/>
</dbReference>
<dbReference type="GO" id="GO:0045277">
    <property type="term" value="C:respiratory chain complex IV"/>
    <property type="evidence" value="ECO:0007669"/>
    <property type="project" value="InterPro"/>
</dbReference>
<evidence type="ECO:0000256" key="4">
    <source>
        <dbReference type="ARBA" id="ARBA00022792"/>
    </source>
</evidence>
<dbReference type="GO" id="GO:0005743">
    <property type="term" value="C:mitochondrial inner membrane"/>
    <property type="evidence" value="ECO:0007669"/>
    <property type="project" value="UniProtKB-SubCell"/>
</dbReference>
<dbReference type="Proteomes" id="UP001152798">
    <property type="component" value="Chromosome 2"/>
</dbReference>
<dbReference type="CDD" id="cd00922">
    <property type="entry name" value="Cyt_c_Oxidase_IV"/>
    <property type="match status" value="1"/>
</dbReference>
<feature type="transmembrane region" description="Helical" evidence="10">
    <location>
        <begin position="108"/>
        <end position="126"/>
    </location>
</feature>
<dbReference type="PANTHER" id="PTHR10707:SF10">
    <property type="entry name" value="CYTOCHROME C OXIDASE SUBUNIT 4"/>
    <property type="match status" value="1"/>
</dbReference>
<dbReference type="OrthoDB" id="186013at2759"/>
<keyword evidence="8 10" id="KW-0496">Mitochondrion</keyword>
<comment type="similarity">
    <text evidence="2 10">Belongs to the cytochrome c oxidase IV family.</text>
</comment>
<reference evidence="11" key="1">
    <citation type="submission" date="2022-01" db="EMBL/GenBank/DDBJ databases">
        <authorList>
            <person name="King R."/>
        </authorList>
    </citation>
    <scope>NUCLEOTIDE SEQUENCE</scope>
</reference>
<comment type="subunit">
    <text evidence="10">Component of the cytochrome c oxidase (complex IV, CIV), a multisubunit enzyme composed of 14 subunits.</text>
</comment>
<dbReference type="GO" id="GO:0016491">
    <property type="term" value="F:oxidoreductase activity"/>
    <property type="evidence" value="ECO:0007669"/>
    <property type="project" value="UniProtKB-KW"/>
</dbReference>
<name>A0A9P0EA43_NEZVI</name>
<keyword evidence="3 10" id="KW-0812">Transmembrane</keyword>
<sequence>MSSNLLRTIAKMQKRFGSSSASVESSVIGAREIVGFGFNGVPNYVDRPDFPLPAIRFRADTADIKALREKEKGDWKNLTQGEKKALYRASFCQTFAEMNAPTGEWKSIVGLALCFGSLALWAYMGMKLFVYNPSLPDSFKEENRQAQLKRILAFKMNPVDGLSSKYDYENNKWK</sequence>
<keyword evidence="6 10" id="KW-1133">Transmembrane helix</keyword>
<dbReference type="InterPro" id="IPR036639">
    <property type="entry name" value="Cyt_c_oxidase_su4_sf"/>
</dbReference>
<evidence type="ECO:0000256" key="7">
    <source>
        <dbReference type="ARBA" id="ARBA00023002"/>
    </source>
</evidence>
<evidence type="ECO:0000256" key="9">
    <source>
        <dbReference type="ARBA" id="ARBA00023136"/>
    </source>
</evidence>
<evidence type="ECO:0000256" key="8">
    <source>
        <dbReference type="ARBA" id="ARBA00023128"/>
    </source>
</evidence>
<keyword evidence="9 10" id="KW-0472">Membrane</keyword>
<gene>
    <name evidence="11" type="ORF">NEZAVI_LOCUS3467</name>
</gene>
<evidence type="ECO:0000256" key="3">
    <source>
        <dbReference type="ARBA" id="ARBA00022692"/>
    </source>
</evidence>
<evidence type="ECO:0000256" key="2">
    <source>
        <dbReference type="ARBA" id="ARBA00008135"/>
    </source>
</evidence>
<evidence type="ECO:0000256" key="5">
    <source>
        <dbReference type="ARBA" id="ARBA00022946"/>
    </source>
</evidence>
<dbReference type="EMBL" id="OV725078">
    <property type="protein sequence ID" value="CAH1392693.1"/>
    <property type="molecule type" value="Genomic_DNA"/>
</dbReference>
<dbReference type="PRINTS" id="PR01873">
    <property type="entry name" value="CYTCOXIDASE4"/>
</dbReference>
<proteinExistence type="inferred from homology"/>
<comment type="pathway">
    <text evidence="10">Energy metabolism; oxidative phosphorylation.</text>
</comment>
<dbReference type="InterPro" id="IPR013288">
    <property type="entry name" value="Cyt_c_oxidase_su4"/>
</dbReference>
<dbReference type="Pfam" id="PF02936">
    <property type="entry name" value="COX4"/>
    <property type="match status" value="1"/>
</dbReference>
<dbReference type="FunFam" id="1.10.442.10:FF:000001">
    <property type="entry name" value="Cytochrome c oxidase subunit 4 isoform 1"/>
    <property type="match status" value="1"/>
</dbReference>
<keyword evidence="12" id="KW-1185">Reference proteome</keyword>
<accession>A0A9P0EA43</accession>
<evidence type="ECO:0000256" key="6">
    <source>
        <dbReference type="ARBA" id="ARBA00022989"/>
    </source>
</evidence>
<dbReference type="GO" id="GO:0006123">
    <property type="term" value="P:mitochondrial electron transport, cytochrome c to oxygen"/>
    <property type="evidence" value="ECO:0007669"/>
    <property type="project" value="InterPro"/>
</dbReference>
<dbReference type="AlphaFoldDB" id="A0A9P0EA43"/>